<keyword evidence="1" id="KW-0812">Transmembrane</keyword>
<dbReference type="RefSeq" id="WP_233019411.1">
    <property type="nucleotide sequence ID" value="NZ_JBHSAX010000013.1"/>
</dbReference>
<feature type="transmembrane region" description="Helical" evidence="1">
    <location>
        <begin position="45"/>
        <end position="66"/>
    </location>
</feature>
<dbReference type="EMBL" id="JBHSAX010000013">
    <property type="protein sequence ID" value="MFC3963095.1"/>
    <property type="molecule type" value="Genomic_DNA"/>
</dbReference>
<keyword evidence="3" id="KW-1185">Reference proteome</keyword>
<proteinExistence type="predicted"/>
<dbReference type="Proteomes" id="UP001595696">
    <property type="component" value="Unassembled WGS sequence"/>
</dbReference>
<evidence type="ECO:0000313" key="3">
    <source>
        <dbReference type="Proteomes" id="UP001595696"/>
    </source>
</evidence>
<keyword evidence="1" id="KW-0472">Membrane</keyword>
<accession>A0ABV8DSZ2</accession>
<evidence type="ECO:0000313" key="2">
    <source>
        <dbReference type="EMBL" id="MFC3963095.1"/>
    </source>
</evidence>
<protein>
    <submittedName>
        <fullName evidence="2">Uncharacterized protein</fullName>
    </submittedName>
</protein>
<name>A0ABV8DSZ2_9NOCA</name>
<reference evidence="3" key="1">
    <citation type="journal article" date="2019" name="Int. J. Syst. Evol. Microbiol.">
        <title>The Global Catalogue of Microorganisms (GCM) 10K type strain sequencing project: providing services to taxonomists for standard genome sequencing and annotation.</title>
        <authorList>
            <consortium name="The Broad Institute Genomics Platform"/>
            <consortium name="The Broad Institute Genome Sequencing Center for Infectious Disease"/>
            <person name="Wu L."/>
            <person name="Ma J."/>
        </authorList>
    </citation>
    <scope>NUCLEOTIDE SEQUENCE [LARGE SCALE GENOMIC DNA]</scope>
    <source>
        <strain evidence="3">CGMCC 4.7330</strain>
    </source>
</reference>
<comment type="caution">
    <text evidence="2">The sequence shown here is derived from an EMBL/GenBank/DDBJ whole genome shotgun (WGS) entry which is preliminary data.</text>
</comment>
<sequence>MSSLTSILVIVLNFVRWAGLIVIAIVAIGILIAESARTKLAATRIIGVGASAVLAGVVLWVLPALINYARIDSNSIVPNFPVGYGS</sequence>
<organism evidence="2 3">
    <name type="scientific">Nocardia jiangsuensis</name>
    <dbReference type="NCBI Taxonomy" id="1691563"/>
    <lineage>
        <taxon>Bacteria</taxon>
        <taxon>Bacillati</taxon>
        <taxon>Actinomycetota</taxon>
        <taxon>Actinomycetes</taxon>
        <taxon>Mycobacteriales</taxon>
        <taxon>Nocardiaceae</taxon>
        <taxon>Nocardia</taxon>
    </lineage>
</organism>
<evidence type="ECO:0000256" key="1">
    <source>
        <dbReference type="SAM" id="Phobius"/>
    </source>
</evidence>
<keyword evidence="1" id="KW-1133">Transmembrane helix</keyword>
<feature type="transmembrane region" description="Helical" evidence="1">
    <location>
        <begin position="6"/>
        <end position="33"/>
    </location>
</feature>
<gene>
    <name evidence="2" type="ORF">ACFO0B_13955</name>
</gene>